<keyword evidence="2" id="KW-0251">Elongation factor</keyword>
<dbReference type="AlphaFoldDB" id="A0A075I0W6"/>
<dbReference type="GO" id="GO:0001514">
    <property type="term" value="P:selenocysteine incorporation"/>
    <property type="evidence" value="ECO:0007669"/>
    <property type="project" value="TreeGrafter"/>
</dbReference>
<sequence>MKRKSSGLGLKPPATPWDDVRDRSVQQVQAIRGRMPVLNVGYVGSEELARSIAKLGDVRDIESYVYKEMSGGETRIISLLRPLKFPDSIRPLLSVLNVAKAGLVEITKVDTALGEVLVSFGCAGITDGIVVINPKDGGWVDPDQVRVILSQAGLPWAVLEGTPDSHDLREILLKFLSVEKNSVSEALVIPIDQHFVVRGIGLVGIGYVQSGSINKHDAIESHPAGDFGIVRSLQVMDDDVDTAVTGDRVGLALRNLKEESLHKGCMIVHQNSDALESHESSRFRLIKAPFQKRGLSLDDVVHAAVDLQFNVGRVREIKEDSVLIDWESPLLLRKRGTEPILIVHLDAVPMRIMGIASEMTLA</sequence>
<evidence type="ECO:0000259" key="1">
    <source>
        <dbReference type="Pfam" id="PF03144"/>
    </source>
</evidence>
<reference evidence="2" key="1">
    <citation type="journal article" date="2014" name="Genome Biol. Evol.">
        <title>Pangenome evidence for extensive interdomain horizontal transfer affecting lineage core and shell genes in uncultured planktonic thaumarchaeota and euryarchaeota.</title>
        <authorList>
            <person name="Deschamps P."/>
            <person name="Zivanovic Y."/>
            <person name="Moreira D."/>
            <person name="Rodriguez-Valera F."/>
            <person name="Lopez-Garcia P."/>
        </authorList>
    </citation>
    <scope>NUCLEOTIDE SEQUENCE</scope>
</reference>
<dbReference type="EMBL" id="KF901193">
    <property type="protein sequence ID" value="AIF21559.1"/>
    <property type="molecule type" value="Genomic_DNA"/>
</dbReference>
<dbReference type="GO" id="GO:0005525">
    <property type="term" value="F:GTP binding"/>
    <property type="evidence" value="ECO:0007669"/>
    <property type="project" value="InterPro"/>
</dbReference>
<dbReference type="PANTHER" id="PTHR43721">
    <property type="entry name" value="ELONGATION FACTOR TU-RELATED"/>
    <property type="match status" value="1"/>
</dbReference>
<dbReference type="InterPro" id="IPR050055">
    <property type="entry name" value="EF-Tu_GTPase"/>
</dbReference>
<dbReference type="Pfam" id="PF03144">
    <property type="entry name" value="GTP_EFTU_D2"/>
    <property type="match status" value="1"/>
</dbReference>
<dbReference type="InterPro" id="IPR004161">
    <property type="entry name" value="EFTu-like_2"/>
</dbReference>
<name>A0A075I0W6_9EURY</name>
<dbReference type="Gene3D" id="2.40.30.10">
    <property type="entry name" value="Translation factors"/>
    <property type="match status" value="1"/>
</dbReference>
<dbReference type="SUPFAM" id="SSF50447">
    <property type="entry name" value="Translation proteins"/>
    <property type="match status" value="1"/>
</dbReference>
<protein>
    <submittedName>
        <fullName evidence="2">Elongation factor Tu domain-containing protein</fullName>
    </submittedName>
</protein>
<dbReference type="GO" id="GO:0003746">
    <property type="term" value="F:translation elongation factor activity"/>
    <property type="evidence" value="ECO:0007669"/>
    <property type="project" value="UniProtKB-KW"/>
</dbReference>
<accession>A0A075I0W6</accession>
<feature type="domain" description="Translation elongation factor EFTu-like" evidence="1">
    <location>
        <begin position="201"/>
        <end position="267"/>
    </location>
</feature>
<dbReference type="InterPro" id="IPR009000">
    <property type="entry name" value="Transl_B-barrel_sf"/>
</dbReference>
<dbReference type="PANTHER" id="PTHR43721:SF11">
    <property type="entry name" value="SELENOCYSTEINE-SPECIFIC ELONGATION FACTOR"/>
    <property type="match status" value="1"/>
</dbReference>
<proteinExistence type="predicted"/>
<organism evidence="2">
    <name type="scientific">uncultured marine group II/III euryarchaeote SAT1000_05_B04</name>
    <dbReference type="NCBI Taxonomy" id="1456552"/>
    <lineage>
        <taxon>Archaea</taxon>
        <taxon>Methanobacteriati</taxon>
        <taxon>Methanobacteriota</taxon>
        <taxon>environmental samples</taxon>
    </lineage>
</organism>
<evidence type="ECO:0000313" key="2">
    <source>
        <dbReference type="EMBL" id="AIF21559.1"/>
    </source>
</evidence>
<keyword evidence="2" id="KW-0648">Protein biosynthesis</keyword>